<proteinExistence type="predicted"/>
<reference evidence="1 2" key="1">
    <citation type="submission" date="2015-07" db="EMBL/GenBank/DDBJ databases">
        <title>The genome of Pseudoloma neurophilia, a relevant intracellular parasite of the zebrafish.</title>
        <authorList>
            <person name="Ndikumana S."/>
            <person name="Pelin A."/>
            <person name="Sanders J."/>
            <person name="Corradi N."/>
        </authorList>
    </citation>
    <scope>NUCLEOTIDE SEQUENCE [LARGE SCALE GENOMIC DNA]</scope>
    <source>
        <strain evidence="1 2">MK1</strain>
    </source>
</reference>
<keyword evidence="2" id="KW-1185">Reference proteome</keyword>
<name>A0A0R0LYQ0_9MICR</name>
<evidence type="ECO:0000313" key="1">
    <source>
        <dbReference type="EMBL" id="KRH94412.1"/>
    </source>
</evidence>
<evidence type="ECO:0000313" key="2">
    <source>
        <dbReference type="Proteomes" id="UP000051530"/>
    </source>
</evidence>
<dbReference type="SUPFAM" id="SSF56672">
    <property type="entry name" value="DNA/RNA polymerases"/>
    <property type="match status" value="1"/>
</dbReference>
<dbReference type="Proteomes" id="UP000051530">
    <property type="component" value="Unassembled WGS sequence"/>
</dbReference>
<dbReference type="InterPro" id="IPR043502">
    <property type="entry name" value="DNA/RNA_pol_sf"/>
</dbReference>
<gene>
    <name evidence="1" type="ORF">M153_2660008447</name>
</gene>
<sequence length="67" mass="8068">MPLGFTGYLKRFVQNHSRIFDPIFALFKKNAPFKWTEECQSAFQEMKIRISNEEHLWLEKSNETFVI</sequence>
<dbReference type="Gene3D" id="3.30.70.270">
    <property type="match status" value="1"/>
</dbReference>
<dbReference type="AlphaFoldDB" id="A0A0R0LYQ0"/>
<comment type="caution">
    <text evidence="1">The sequence shown here is derived from an EMBL/GenBank/DDBJ whole genome shotgun (WGS) entry which is preliminary data.</text>
</comment>
<organism evidence="1 2">
    <name type="scientific">Pseudoloma neurophilia</name>
    <dbReference type="NCBI Taxonomy" id="146866"/>
    <lineage>
        <taxon>Eukaryota</taxon>
        <taxon>Fungi</taxon>
        <taxon>Fungi incertae sedis</taxon>
        <taxon>Microsporidia</taxon>
        <taxon>Pseudoloma</taxon>
    </lineage>
</organism>
<dbReference type="PANTHER" id="PTHR37984">
    <property type="entry name" value="PROTEIN CBG26694"/>
    <property type="match status" value="1"/>
</dbReference>
<dbReference type="InterPro" id="IPR050951">
    <property type="entry name" value="Retrovirus_Pol_polyprotein"/>
</dbReference>
<dbReference type="PANTHER" id="PTHR37984:SF5">
    <property type="entry name" value="PROTEIN NYNRIN-LIKE"/>
    <property type="match status" value="1"/>
</dbReference>
<dbReference type="EMBL" id="LGUB01000079">
    <property type="protein sequence ID" value="KRH94412.1"/>
    <property type="molecule type" value="Genomic_DNA"/>
</dbReference>
<accession>A0A0R0LYQ0</accession>
<protein>
    <submittedName>
        <fullName evidence="1">Uncharacterized protein</fullName>
    </submittedName>
</protein>
<dbReference type="OrthoDB" id="3033917at2759"/>
<dbReference type="VEuPathDB" id="MicrosporidiaDB:M153_2660008447"/>
<dbReference type="InterPro" id="IPR043128">
    <property type="entry name" value="Rev_trsase/Diguanyl_cyclase"/>
</dbReference>